<evidence type="ECO:0000313" key="6">
    <source>
        <dbReference type="EMBL" id="NWC35717.1"/>
    </source>
</evidence>
<name>A0A7Y7YFT4_9PSED</name>
<evidence type="ECO:0000256" key="1">
    <source>
        <dbReference type="ARBA" id="ARBA00010333"/>
    </source>
</evidence>
<dbReference type="GO" id="GO:0030288">
    <property type="term" value="C:outer membrane-bounded periplasmic space"/>
    <property type="evidence" value="ECO:0007669"/>
    <property type="project" value="TreeGrafter"/>
</dbReference>
<dbReference type="GO" id="GO:0005576">
    <property type="term" value="C:extracellular region"/>
    <property type="evidence" value="ECO:0007669"/>
    <property type="project" value="TreeGrafter"/>
</dbReference>
<dbReference type="AlphaFoldDB" id="A0A7Y7YFT4"/>
<dbReference type="PANTHER" id="PTHR30085">
    <property type="entry name" value="AMINO ACID ABC TRANSPORTER PERMEASE"/>
    <property type="match status" value="1"/>
</dbReference>
<accession>A0A7Y7YFT4</accession>
<feature type="chain" id="PRO_5030715243" evidence="4">
    <location>
        <begin position="26"/>
        <end position="269"/>
    </location>
</feature>
<organism evidence="6 7">
    <name type="scientific">Pseudomonas gingeri</name>
    <dbReference type="NCBI Taxonomy" id="117681"/>
    <lineage>
        <taxon>Bacteria</taxon>
        <taxon>Pseudomonadati</taxon>
        <taxon>Pseudomonadota</taxon>
        <taxon>Gammaproteobacteria</taxon>
        <taxon>Pseudomonadales</taxon>
        <taxon>Pseudomonadaceae</taxon>
        <taxon>Pseudomonas</taxon>
    </lineage>
</organism>
<keyword evidence="2" id="KW-0813">Transport</keyword>
<dbReference type="EMBL" id="JACAQD010000035">
    <property type="protein sequence ID" value="NWC35717.1"/>
    <property type="molecule type" value="Genomic_DNA"/>
</dbReference>
<dbReference type="Proteomes" id="UP000520592">
    <property type="component" value="Unassembled WGS sequence"/>
</dbReference>
<proteinExistence type="inferred from homology"/>
<evidence type="ECO:0000256" key="3">
    <source>
        <dbReference type="ARBA" id="ARBA00022729"/>
    </source>
</evidence>
<dbReference type="RefSeq" id="WP_177063209.1">
    <property type="nucleotide sequence ID" value="NZ_JACAPS010000055.1"/>
</dbReference>
<dbReference type="PANTHER" id="PTHR30085:SF6">
    <property type="entry name" value="ABC TRANSPORTER GLUTAMINE-BINDING PROTEIN GLNH"/>
    <property type="match status" value="1"/>
</dbReference>
<evidence type="ECO:0000313" key="7">
    <source>
        <dbReference type="Proteomes" id="UP000520592"/>
    </source>
</evidence>
<dbReference type="GO" id="GO:0006865">
    <property type="term" value="P:amino acid transport"/>
    <property type="evidence" value="ECO:0007669"/>
    <property type="project" value="TreeGrafter"/>
</dbReference>
<dbReference type="SMART" id="SM00062">
    <property type="entry name" value="PBPb"/>
    <property type="match status" value="1"/>
</dbReference>
<reference evidence="6 7" key="1">
    <citation type="submission" date="2020-04" db="EMBL/GenBank/DDBJ databases">
        <title>Molecular characterization of pseudomonads from Agaricus bisporus reveal novel blotch 2 pathogens in Western Europe.</title>
        <authorList>
            <person name="Taparia T."/>
            <person name="Krijger M."/>
            <person name="Haynes E."/>
            <person name="Elpinstone J.G."/>
            <person name="Noble R."/>
            <person name="Van Der Wolf J."/>
        </authorList>
    </citation>
    <scope>NUCLEOTIDE SEQUENCE [LARGE SCALE GENOMIC DNA]</scope>
    <source>
        <strain evidence="6 7">IPO3737</strain>
    </source>
</reference>
<feature type="domain" description="Solute-binding protein family 3/N-terminal" evidence="5">
    <location>
        <begin position="36"/>
        <end position="262"/>
    </location>
</feature>
<dbReference type="InterPro" id="IPR051455">
    <property type="entry name" value="Bact_solute-bind_prot3"/>
</dbReference>
<dbReference type="SUPFAM" id="SSF53850">
    <property type="entry name" value="Periplasmic binding protein-like II"/>
    <property type="match status" value="1"/>
</dbReference>
<keyword evidence="3 4" id="KW-0732">Signal</keyword>
<dbReference type="Gene3D" id="3.40.190.10">
    <property type="entry name" value="Periplasmic binding protein-like II"/>
    <property type="match status" value="2"/>
</dbReference>
<comment type="caution">
    <text evidence="6">The sequence shown here is derived from an EMBL/GenBank/DDBJ whole genome shotgun (WGS) entry which is preliminary data.</text>
</comment>
<gene>
    <name evidence="6" type="ORF">HX876_25425</name>
</gene>
<comment type="similarity">
    <text evidence="1">Belongs to the bacterial solute-binding protein 3 family.</text>
</comment>
<dbReference type="Pfam" id="PF00497">
    <property type="entry name" value="SBP_bac_3"/>
    <property type="match status" value="1"/>
</dbReference>
<sequence length="269" mass="29435">MNVKQKLVTTAALVSLMAAAAPAMADKLDDVISAGELKCGVMLDYPPNGFRDSSNNPTGYDVEYCQDLAKALGVKPVIVETPSPQRIPALLSSQVDISIASATITLERAKTVAFTSPYSSYSFVVVARKDANIKTFDDLKGKRVAGVRGAAEDSLFQNHFKKWNDASGQYLTVSNDSDRNLALAQGKVDAFIVNVQAASELTKLPQYQAFHTCCDAPFPKDTVGMMVTRDSTDFLRFTNLFLHEQQVSGRYAELYKKWYQADAPALDKL</sequence>
<evidence type="ECO:0000256" key="2">
    <source>
        <dbReference type="ARBA" id="ARBA00022448"/>
    </source>
</evidence>
<dbReference type="InterPro" id="IPR001638">
    <property type="entry name" value="Solute-binding_3/MltF_N"/>
</dbReference>
<evidence type="ECO:0000259" key="5">
    <source>
        <dbReference type="SMART" id="SM00062"/>
    </source>
</evidence>
<protein>
    <submittedName>
        <fullName evidence="6">Transporter substrate-binding domain-containing protein</fullName>
    </submittedName>
</protein>
<evidence type="ECO:0000256" key="4">
    <source>
        <dbReference type="SAM" id="SignalP"/>
    </source>
</evidence>
<feature type="signal peptide" evidence="4">
    <location>
        <begin position="1"/>
        <end position="25"/>
    </location>
</feature>